<dbReference type="AlphaFoldDB" id="A0A3B0SSN6"/>
<reference evidence="2" key="1">
    <citation type="submission" date="2018-06" db="EMBL/GenBank/DDBJ databases">
        <authorList>
            <person name="Zhirakovskaya E."/>
        </authorList>
    </citation>
    <scope>NUCLEOTIDE SEQUENCE</scope>
</reference>
<gene>
    <name evidence="2" type="ORF">MNBD_ALPHA05-2221</name>
</gene>
<dbReference type="PANTHER" id="PTHR30034:SF6">
    <property type="entry name" value="YOP PROTEINS TRANSLOCATION PROTEIN Q"/>
    <property type="match status" value="1"/>
</dbReference>
<dbReference type="Pfam" id="PF01052">
    <property type="entry name" value="FliMN_C"/>
    <property type="match status" value="1"/>
</dbReference>
<name>A0A3B0SSN6_9ZZZZ</name>
<organism evidence="2">
    <name type="scientific">hydrothermal vent metagenome</name>
    <dbReference type="NCBI Taxonomy" id="652676"/>
    <lineage>
        <taxon>unclassified sequences</taxon>
        <taxon>metagenomes</taxon>
        <taxon>ecological metagenomes</taxon>
    </lineage>
</organism>
<dbReference type="InterPro" id="IPR036429">
    <property type="entry name" value="SpoA-like_sf"/>
</dbReference>
<dbReference type="EMBL" id="UOEH01000585">
    <property type="protein sequence ID" value="VAW07500.1"/>
    <property type="molecule type" value="Genomic_DNA"/>
</dbReference>
<proteinExistence type="predicted"/>
<dbReference type="PANTHER" id="PTHR30034">
    <property type="entry name" value="FLAGELLAR MOTOR SWITCH PROTEIN FLIM"/>
    <property type="match status" value="1"/>
</dbReference>
<dbReference type="GO" id="GO:0050918">
    <property type="term" value="P:positive chemotaxis"/>
    <property type="evidence" value="ECO:0007669"/>
    <property type="project" value="TreeGrafter"/>
</dbReference>
<evidence type="ECO:0000259" key="1">
    <source>
        <dbReference type="Pfam" id="PF01052"/>
    </source>
</evidence>
<dbReference type="InterPro" id="IPR001543">
    <property type="entry name" value="FliN-like_C"/>
</dbReference>
<feature type="domain" description="Flagellar motor switch protein FliN-like C-terminal" evidence="1">
    <location>
        <begin position="229"/>
        <end position="301"/>
    </location>
</feature>
<protein>
    <recommendedName>
        <fullName evidence="1">Flagellar motor switch protein FliN-like C-terminal domain-containing protein</fullName>
    </recommendedName>
</protein>
<sequence>MTQKQAATLSKKIESASIDISIFPRLEELASVLVEACIAAISDATKASVALVKMDVCMADGQLALGELPEGTPLYGAAVADTEQVIFVTLAPGFTASLSESLLGGDFTPPEEGACPTDLDIALARPTIDSFLAPLCAIPPEDAGLRREGVLHPVDVADKEADMVTSQHGAAFINLSFDLTFEETSAPGVVTMHLPTDFLECRGLLTTVRKRTVVDNDNSRWRKEMEANINQSGIELDIVLDRYKATLSELSKLEVGQIIPLAKKADHSLDITMATGAGRCSIGTGRLGAFEKSKVVKISSLYDPVLL</sequence>
<accession>A0A3B0SSN6</accession>
<dbReference type="SUPFAM" id="SSF101801">
    <property type="entry name" value="Surface presentation of antigens (SPOA)"/>
    <property type="match status" value="1"/>
</dbReference>
<dbReference type="GO" id="GO:0071978">
    <property type="term" value="P:bacterial-type flagellum-dependent swarming motility"/>
    <property type="evidence" value="ECO:0007669"/>
    <property type="project" value="TreeGrafter"/>
</dbReference>
<evidence type="ECO:0000313" key="2">
    <source>
        <dbReference type="EMBL" id="VAW07500.1"/>
    </source>
</evidence>
<dbReference type="Gene3D" id="2.30.330.10">
    <property type="entry name" value="SpoA-like"/>
    <property type="match status" value="1"/>
</dbReference>